<evidence type="ECO:0000259" key="3">
    <source>
        <dbReference type="PROSITE" id="PS51387"/>
    </source>
</evidence>
<dbReference type="SUPFAM" id="SSF55103">
    <property type="entry name" value="FAD-linked oxidases, C-terminal domain"/>
    <property type="match status" value="1"/>
</dbReference>
<feature type="domain" description="FAD-binding PCMH-type" evidence="3">
    <location>
        <begin position="41"/>
        <end position="220"/>
    </location>
</feature>
<dbReference type="EMBL" id="WVIC01000018">
    <property type="protein sequence ID" value="NCJ06939.1"/>
    <property type="molecule type" value="Genomic_DNA"/>
</dbReference>
<dbReference type="PANTHER" id="PTHR11748">
    <property type="entry name" value="D-LACTATE DEHYDROGENASE"/>
    <property type="match status" value="1"/>
</dbReference>
<accession>A0A8K2A878</accession>
<dbReference type="GO" id="GO:0071949">
    <property type="term" value="F:FAD binding"/>
    <property type="evidence" value="ECO:0007669"/>
    <property type="project" value="InterPro"/>
</dbReference>
<dbReference type="InterPro" id="IPR016166">
    <property type="entry name" value="FAD-bd_PCMH"/>
</dbReference>
<dbReference type="InterPro" id="IPR006094">
    <property type="entry name" value="Oxid_FAD_bind_N"/>
</dbReference>
<keyword evidence="2" id="KW-0274">FAD</keyword>
<evidence type="ECO:0000313" key="5">
    <source>
        <dbReference type="Proteomes" id="UP000607397"/>
    </source>
</evidence>
<comment type="caution">
    <text evidence="4">The sequence shown here is derived from an EMBL/GenBank/DDBJ whole genome shotgun (WGS) entry which is preliminary data.</text>
</comment>
<dbReference type="AlphaFoldDB" id="A0A8K2A878"/>
<dbReference type="InterPro" id="IPR016164">
    <property type="entry name" value="FAD-linked_Oxase-like_C"/>
</dbReference>
<name>A0A8K2A878_9CYAN</name>
<sequence length="446" mass="46846">MTSLSSPIVSILSDALKRDGALSANDLTISQKQSLAQVCNDQGADFPWICPLTQDELATVIRCAHQHHWRLLICGQGSKLHWGGLSAGVDLGVSTARLNRIIDHAVGDLTVTVEAGIGFRDLQTQLAASGQWLALDPAYADQATVGGIVATRNAGSLRHRYGGLRDMCLGVSFVRADGQVAKAGGRVVKNVAGYDLMKLLTGSYGTLGVMSQLTLRLYPLPEDSSTVLLGGTPVAIGQLRQALLSSSLTPTAVDIVTPSLLASGEVTAELALMVRFQGLAASVQVQCDRILSLAQSVGVIALTPIAPDQPFWDALCARLWPPSPPADTVACQFGVPAQAAVQVLGQIQQQCQQQGVACWGQLHAGSGLGTLRLRAISGVQADLIHTLRSQAQQALGFLTLLEAPSALKSAVDVWGYTGNALPLMGQLKSQFDPQAILNPGRFVGGL</sequence>
<dbReference type="Gene3D" id="3.30.465.10">
    <property type="match status" value="1"/>
</dbReference>
<evidence type="ECO:0000256" key="1">
    <source>
        <dbReference type="ARBA" id="ARBA00022630"/>
    </source>
</evidence>
<dbReference type="InterPro" id="IPR016169">
    <property type="entry name" value="FAD-bd_PCMH_sub2"/>
</dbReference>
<keyword evidence="5" id="KW-1185">Reference proteome</keyword>
<protein>
    <submittedName>
        <fullName evidence="4">FAD-binding protein</fullName>
    </submittedName>
</protein>
<proteinExistence type="predicted"/>
<dbReference type="GO" id="GO:0003824">
    <property type="term" value="F:catalytic activity"/>
    <property type="evidence" value="ECO:0007669"/>
    <property type="project" value="InterPro"/>
</dbReference>
<organism evidence="4 5">
    <name type="scientific">Petrachloros mirabilis ULC683</name>
    <dbReference type="NCBI Taxonomy" id="2781853"/>
    <lineage>
        <taxon>Bacteria</taxon>
        <taxon>Bacillati</taxon>
        <taxon>Cyanobacteriota</taxon>
        <taxon>Cyanophyceae</taxon>
        <taxon>Synechococcales</taxon>
        <taxon>Petrachlorosaceae</taxon>
        <taxon>Petrachloros</taxon>
        <taxon>Petrachloros mirabilis</taxon>
    </lineage>
</organism>
<dbReference type="InterPro" id="IPR036318">
    <property type="entry name" value="FAD-bd_PCMH-like_sf"/>
</dbReference>
<dbReference type="PROSITE" id="PS51387">
    <property type="entry name" value="FAD_PCMH"/>
    <property type="match status" value="1"/>
</dbReference>
<dbReference type="PANTHER" id="PTHR11748:SF103">
    <property type="entry name" value="GLYCOLATE OXIDASE SUBUNIT GLCE"/>
    <property type="match status" value="1"/>
</dbReference>
<reference evidence="4" key="1">
    <citation type="submission" date="2019-12" db="EMBL/GenBank/DDBJ databases">
        <title>High-Quality draft genome sequences of three cyanobacteria isolated from the limestone walls of the Old Cathedral of Coimbra.</title>
        <authorList>
            <person name="Tiago I."/>
            <person name="Soares F."/>
            <person name="Portugal A."/>
        </authorList>
    </citation>
    <scope>NUCLEOTIDE SEQUENCE [LARGE SCALE GENOMIC DNA]</scope>
    <source>
        <strain evidence="4">C</strain>
    </source>
</reference>
<evidence type="ECO:0000256" key="2">
    <source>
        <dbReference type="ARBA" id="ARBA00022827"/>
    </source>
</evidence>
<gene>
    <name evidence="4" type="ORF">GS597_10540</name>
</gene>
<evidence type="ECO:0000313" key="4">
    <source>
        <dbReference type="EMBL" id="NCJ06939.1"/>
    </source>
</evidence>
<keyword evidence="1" id="KW-0285">Flavoprotein</keyword>
<dbReference type="Pfam" id="PF01565">
    <property type="entry name" value="FAD_binding_4"/>
    <property type="match status" value="1"/>
</dbReference>
<dbReference type="Proteomes" id="UP000607397">
    <property type="component" value="Unassembled WGS sequence"/>
</dbReference>
<dbReference type="RefSeq" id="WP_161825411.1">
    <property type="nucleotide sequence ID" value="NZ_WVIC01000018.1"/>
</dbReference>
<dbReference type="SUPFAM" id="SSF56176">
    <property type="entry name" value="FAD-binding/transporter-associated domain-like"/>
    <property type="match status" value="1"/>
</dbReference>